<reference evidence="1" key="1">
    <citation type="submission" date="2023-07" db="EMBL/GenBank/DDBJ databases">
        <title>A collection of bacterial strains from the Burkholderia cepacia Research Laboratory and Repository.</title>
        <authorList>
            <person name="Lipuma J."/>
            <person name="Spilker T."/>
            <person name="Caverly L."/>
        </authorList>
    </citation>
    <scope>NUCLEOTIDE SEQUENCE</scope>
    <source>
        <strain evidence="1">AU44979</strain>
    </source>
</reference>
<accession>A0AAP4QZI4</accession>
<dbReference type="AlphaFoldDB" id="A0AAP4QZI4"/>
<evidence type="ECO:0000313" key="1">
    <source>
        <dbReference type="EMBL" id="MDN7564545.1"/>
    </source>
</evidence>
<evidence type="ECO:0000313" key="2">
    <source>
        <dbReference type="Proteomes" id="UP001172109"/>
    </source>
</evidence>
<sequence>MSELQQEVQRLAAQAQADFNDRADGKLDLSEESLQIVEEMLAEASTYRDDLPSETVEGIVTRFGCYILEVGRQQFGGTYSWLEERNQPVLVVGNPQSHTALGTWDKVRGRLSGDAGDNIPFFFEGFAKRVRTSSEGSRALYI</sequence>
<protein>
    <recommendedName>
        <fullName evidence="3">DUF3806 domain-containing protein</fullName>
    </recommendedName>
</protein>
<dbReference type="Proteomes" id="UP001172109">
    <property type="component" value="Unassembled WGS sequence"/>
</dbReference>
<dbReference type="EMBL" id="JAUJQS010000004">
    <property type="protein sequence ID" value="MDN7564545.1"/>
    <property type="molecule type" value="Genomic_DNA"/>
</dbReference>
<organism evidence="1 2">
    <name type="scientific">Burkholderia contaminans</name>
    <dbReference type="NCBI Taxonomy" id="488447"/>
    <lineage>
        <taxon>Bacteria</taxon>
        <taxon>Pseudomonadati</taxon>
        <taxon>Pseudomonadota</taxon>
        <taxon>Betaproteobacteria</taxon>
        <taxon>Burkholderiales</taxon>
        <taxon>Burkholderiaceae</taxon>
        <taxon>Burkholderia</taxon>
        <taxon>Burkholderia cepacia complex</taxon>
    </lineage>
</organism>
<name>A0AAP4QZI4_9BURK</name>
<dbReference type="RefSeq" id="WP_137910378.1">
    <property type="nucleotide sequence ID" value="NZ_CADEUY010000005.1"/>
</dbReference>
<evidence type="ECO:0008006" key="3">
    <source>
        <dbReference type="Google" id="ProtNLM"/>
    </source>
</evidence>
<gene>
    <name evidence="1" type="ORF">QZM56_08565</name>
</gene>
<comment type="caution">
    <text evidence="1">The sequence shown here is derived from an EMBL/GenBank/DDBJ whole genome shotgun (WGS) entry which is preliminary data.</text>
</comment>
<proteinExistence type="predicted"/>